<evidence type="ECO:0000313" key="5">
    <source>
        <dbReference type="EMBL" id="SDY64643.1"/>
    </source>
</evidence>
<dbReference type="InterPro" id="IPR013320">
    <property type="entry name" value="ConA-like_dom_sf"/>
</dbReference>
<dbReference type="AlphaFoldDB" id="A0A1H3LJT1"/>
<dbReference type="PROSITE" id="PS51762">
    <property type="entry name" value="GH16_2"/>
    <property type="match status" value="1"/>
</dbReference>
<dbReference type="RefSeq" id="WP_083354545.1">
    <property type="nucleotide sequence ID" value="NZ_FNPG01000026.1"/>
</dbReference>
<name>A0A1H3LJT1_9FIRM</name>
<dbReference type="PANTHER" id="PTHR10963:SF55">
    <property type="entry name" value="GLYCOSIDE HYDROLASE FAMILY 16 PROTEIN"/>
    <property type="match status" value="1"/>
</dbReference>
<dbReference type="CDD" id="cd08023">
    <property type="entry name" value="GH16_laminarinase_like"/>
    <property type="match status" value="1"/>
</dbReference>
<evidence type="ECO:0000256" key="2">
    <source>
        <dbReference type="ARBA" id="ARBA00022801"/>
    </source>
</evidence>
<comment type="similarity">
    <text evidence="1">Belongs to the glycosyl hydrolase 16 family.</text>
</comment>
<dbReference type="SUPFAM" id="SSF49785">
    <property type="entry name" value="Galactose-binding domain-like"/>
    <property type="match status" value="3"/>
</dbReference>
<dbReference type="Pfam" id="PF00722">
    <property type="entry name" value="Glyco_hydro_16"/>
    <property type="match status" value="1"/>
</dbReference>
<keyword evidence="2" id="KW-0378">Hydrolase</keyword>
<organism evidence="5 6">
    <name type="scientific">Lachnobacterium bovis DSM 14045</name>
    <dbReference type="NCBI Taxonomy" id="1122142"/>
    <lineage>
        <taxon>Bacteria</taxon>
        <taxon>Bacillati</taxon>
        <taxon>Bacillota</taxon>
        <taxon>Clostridia</taxon>
        <taxon>Lachnospirales</taxon>
        <taxon>Lachnospiraceae</taxon>
        <taxon>Lachnobacterium</taxon>
    </lineage>
</organism>
<gene>
    <name evidence="5" type="ORF">SAMN02910414_02039</name>
</gene>
<dbReference type="SUPFAM" id="SSF49899">
    <property type="entry name" value="Concanavalin A-like lectins/glucanases"/>
    <property type="match status" value="1"/>
</dbReference>
<feature type="compositionally biased region" description="Basic and acidic residues" evidence="3">
    <location>
        <begin position="44"/>
        <end position="111"/>
    </location>
</feature>
<dbReference type="Pfam" id="PF11600">
    <property type="entry name" value="CAF1A_acidic"/>
    <property type="match status" value="1"/>
</dbReference>
<accession>A0A1H3LJT1</accession>
<dbReference type="GO" id="GO:0005975">
    <property type="term" value="P:carbohydrate metabolic process"/>
    <property type="evidence" value="ECO:0007669"/>
    <property type="project" value="InterPro"/>
</dbReference>
<dbReference type="Proteomes" id="UP000183918">
    <property type="component" value="Unassembled WGS sequence"/>
</dbReference>
<dbReference type="InterPro" id="IPR008979">
    <property type="entry name" value="Galactose-bd-like_sf"/>
</dbReference>
<evidence type="ECO:0000313" key="6">
    <source>
        <dbReference type="Proteomes" id="UP000183918"/>
    </source>
</evidence>
<feature type="domain" description="GH16" evidence="4">
    <location>
        <begin position="106"/>
        <end position="358"/>
    </location>
</feature>
<dbReference type="Gene3D" id="2.60.120.200">
    <property type="match status" value="1"/>
</dbReference>
<evidence type="ECO:0000256" key="3">
    <source>
        <dbReference type="SAM" id="MobiDB-lite"/>
    </source>
</evidence>
<dbReference type="STRING" id="1122142.SAMN02910414_02039"/>
<feature type="region of interest" description="Disordered" evidence="3">
    <location>
        <begin position="24"/>
        <end position="112"/>
    </location>
</feature>
<sequence>MNKFGVIVLSTVLAVSNIVAPVSTYASSSKENSYEAKQLAKQQKQKEKEEAQKKKQAEKAKKQKEKEEAQNKRQAEKAKKQKEKEEKQNKEQTAKLEKQKEKQQKQYEKNLKQQGYKEVWKDEFNGDKLNLSDWNIETHEPGWVNEELQSYVTSDKNIYVKDGKLYLNPVKNGNEITSGRINTQGKHDFKYGYFEVTAKVPKGKGYLPAFWMMPTNENLYGQWPKCGEIDAMEVMGQNPSKLYGTIHYGAPHAQQQGTYLVDSKIDFSSTFHKFGVEWEADHITWYVDGVKYYETKDWFSAVEGGGEVTYPAPFDQKFYMILNLAVGGSWVGYPNESTSFDNNPFIIDSVKVYQKDKKYYDEVEKNATKPEKEVKVKEADSTGNYVTNGNFSTAINPSEDWELHLEDDADATITQNDSIKISPTAVGGQNHSVQLKQGNIPLYRGLEYTLTFDAKADSPRTIITDVEGPDKNWTRYLQDTKVELSQDMKTYSYTFKMDRPTDLNTCVEFNLGNQGSTSAVTIKNVSLKVTGGEKINEDSVREVRPDGNYVYNGAFQEGKNRLGYWEIDSKDVDKVSVTNTNNDRRLKVVVGKDDVEKPIVIKQTKLPLTKGNYYVSYNAYKESADGKQGQNATPDVVFKVGDKEFTETLDSNVDAKYSHEFSCEDVTKNEFSMTFKTPGVYYIDNITVAENEKIKNGSFNAGKSGFTEGVYSSADASSIVDSQKEDNAYDITIKNTGDADWNIQLMQDGIKLEKGKKYRLKLKAKASIDRDILVTLQHNGSSDNDWTPYSGNDDARLMKLSKASYDNNEYQEYECVFTMNSETDNNARLSITLGAVSNRQITQQHRICIDDIVLEEVA</sequence>
<dbReference type="GO" id="GO:0004553">
    <property type="term" value="F:hydrolase activity, hydrolyzing O-glycosyl compounds"/>
    <property type="evidence" value="ECO:0007669"/>
    <property type="project" value="InterPro"/>
</dbReference>
<dbReference type="InterPro" id="IPR050546">
    <property type="entry name" value="Glycosyl_Hydrlase_16"/>
</dbReference>
<protein>
    <submittedName>
        <fullName evidence="5">Carbohydrate binding domain-containing protein</fullName>
    </submittedName>
</protein>
<dbReference type="Gene3D" id="2.60.120.260">
    <property type="entry name" value="Galactose-binding domain-like"/>
    <property type="match status" value="3"/>
</dbReference>
<dbReference type="EMBL" id="FNPG01000026">
    <property type="protein sequence ID" value="SDY64643.1"/>
    <property type="molecule type" value="Genomic_DNA"/>
</dbReference>
<dbReference type="InterPro" id="IPR000757">
    <property type="entry name" value="Beta-glucanase-like"/>
</dbReference>
<keyword evidence="6" id="KW-1185">Reference proteome</keyword>
<evidence type="ECO:0000256" key="1">
    <source>
        <dbReference type="ARBA" id="ARBA00006865"/>
    </source>
</evidence>
<dbReference type="OrthoDB" id="9809583at2"/>
<dbReference type="InterPro" id="IPR021644">
    <property type="entry name" value="CAF-1_p150_acidic"/>
</dbReference>
<dbReference type="InterPro" id="IPR003305">
    <property type="entry name" value="CenC_carb-bd"/>
</dbReference>
<dbReference type="Pfam" id="PF02018">
    <property type="entry name" value="CBM_4_9"/>
    <property type="match status" value="2"/>
</dbReference>
<reference evidence="5 6" key="1">
    <citation type="submission" date="2016-10" db="EMBL/GenBank/DDBJ databases">
        <authorList>
            <person name="de Groot N.N."/>
        </authorList>
    </citation>
    <scope>NUCLEOTIDE SEQUENCE [LARGE SCALE GENOMIC DNA]</scope>
    <source>
        <strain evidence="5 6">DSM 14045</strain>
    </source>
</reference>
<evidence type="ECO:0000259" key="4">
    <source>
        <dbReference type="PROSITE" id="PS51762"/>
    </source>
</evidence>
<proteinExistence type="inferred from homology"/>
<dbReference type="PANTHER" id="PTHR10963">
    <property type="entry name" value="GLYCOSYL HYDROLASE-RELATED"/>
    <property type="match status" value="1"/>
</dbReference>